<comment type="caution">
    <text evidence="2">The sequence shown here is derived from an EMBL/GenBank/DDBJ whole genome shotgun (WGS) entry which is preliminary data.</text>
</comment>
<dbReference type="EMBL" id="JAJAQI010000120">
    <property type="protein sequence ID" value="MCB4825544.1"/>
    <property type="molecule type" value="Genomic_DNA"/>
</dbReference>
<sequence length="333" mass="35278">MQRRHFFGLAAGLAAPVVLPGHVLAQGAGQNGAWPGRGSIRLVAQFPPGGLVDTISRLIAPPLSQALGQTVVVENRAGAGGVIGTDFVAKAPADGYTFLVSHASVQVFSTATLPTLPFDPINDFTHLGMLVEAPNVLIVKASSPYRTLRDYIAAAKSKPVRYGSSGIGSAPHLLGVMLGAEAQTPNLDHVPYRGSAPAMQDLMAGVIESMIDPITTNVAMLKDGTLRCLGVSSPQRLAQMPDIPTFAEQGFPKLTSSQWLGLSAPKGLPTPIAERMTALIPQLLETPALRQRCEELVTLPRKPTPLGADFVQIMREDISTWVGIARQFNIVQS</sequence>
<dbReference type="SUPFAM" id="SSF53850">
    <property type="entry name" value="Periplasmic binding protein-like II"/>
    <property type="match status" value="1"/>
</dbReference>
<dbReference type="InterPro" id="IPR005064">
    <property type="entry name" value="BUG"/>
</dbReference>
<dbReference type="Gene3D" id="3.40.190.10">
    <property type="entry name" value="Periplasmic binding protein-like II"/>
    <property type="match status" value="1"/>
</dbReference>
<proteinExistence type="inferred from homology"/>
<accession>A0A9X1IJ10</accession>
<dbReference type="PIRSF" id="PIRSF017082">
    <property type="entry name" value="YflP"/>
    <property type="match status" value="1"/>
</dbReference>
<evidence type="ECO:0000313" key="3">
    <source>
        <dbReference type="Proteomes" id="UP001139311"/>
    </source>
</evidence>
<dbReference type="InterPro" id="IPR042100">
    <property type="entry name" value="Bug_dom1"/>
</dbReference>
<evidence type="ECO:0000256" key="1">
    <source>
        <dbReference type="ARBA" id="ARBA00006987"/>
    </source>
</evidence>
<keyword evidence="3" id="KW-1185">Reference proteome</keyword>
<comment type="similarity">
    <text evidence="1">Belongs to the UPF0065 (bug) family.</text>
</comment>
<reference evidence="2" key="1">
    <citation type="submission" date="2021-10" db="EMBL/GenBank/DDBJ databases">
        <title>Roseicella aerolatum sp. nov., isolated from aerosols of e-waste dismantling site.</title>
        <authorList>
            <person name="Qin T."/>
        </authorList>
    </citation>
    <scope>NUCLEOTIDE SEQUENCE</scope>
    <source>
        <strain evidence="2">GB24</strain>
    </source>
</reference>
<dbReference type="AlphaFoldDB" id="A0A9X1IJ10"/>
<dbReference type="PANTHER" id="PTHR42928:SF5">
    <property type="entry name" value="BLR1237 PROTEIN"/>
    <property type="match status" value="1"/>
</dbReference>
<gene>
    <name evidence="2" type="ORF">LHA35_27965</name>
</gene>
<dbReference type="Proteomes" id="UP001139311">
    <property type="component" value="Unassembled WGS sequence"/>
</dbReference>
<dbReference type="RefSeq" id="WP_226614607.1">
    <property type="nucleotide sequence ID" value="NZ_JAJAQI010000120.1"/>
</dbReference>
<evidence type="ECO:0000313" key="2">
    <source>
        <dbReference type="EMBL" id="MCB4825544.1"/>
    </source>
</evidence>
<dbReference type="Gene3D" id="3.40.190.150">
    <property type="entry name" value="Bordetella uptake gene, domain 1"/>
    <property type="match status" value="1"/>
</dbReference>
<dbReference type="PANTHER" id="PTHR42928">
    <property type="entry name" value="TRICARBOXYLATE-BINDING PROTEIN"/>
    <property type="match status" value="1"/>
</dbReference>
<protein>
    <submittedName>
        <fullName evidence="2">Tripartite tricarboxylate transporter substrate binding protein</fullName>
    </submittedName>
</protein>
<name>A0A9X1IJ10_9PROT</name>
<dbReference type="Pfam" id="PF03401">
    <property type="entry name" value="TctC"/>
    <property type="match status" value="1"/>
</dbReference>
<dbReference type="CDD" id="cd07012">
    <property type="entry name" value="PBP2_Bug_TTT"/>
    <property type="match status" value="1"/>
</dbReference>
<organism evidence="2 3">
    <name type="scientific">Roseicella aerolata</name>
    <dbReference type="NCBI Taxonomy" id="2883479"/>
    <lineage>
        <taxon>Bacteria</taxon>
        <taxon>Pseudomonadati</taxon>
        <taxon>Pseudomonadota</taxon>
        <taxon>Alphaproteobacteria</taxon>
        <taxon>Acetobacterales</taxon>
        <taxon>Roseomonadaceae</taxon>
        <taxon>Roseicella</taxon>
    </lineage>
</organism>